<dbReference type="AlphaFoldDB" id="A0A084WCM9"/>
<dbReference type="Proteomes" id="UP000030765">
    <property type="component" value="Unassembled WGS sequence"/>
</dbReference>
<keyword evidence="4" id="KW-1185">Reference proteome</keyword>
<evidence type="ECO:0000313" key="2">
    <source>
        <dbReference type="EMBL" id="KFB47973.1"/>
    </source>
</evidence>
<dbReference type="EnsemblMetazoa" id="ASIC016151-RA">
    <property type="protein sequence ID" value="ASIC016151-PA"/>
    <property type="gene ID" value="ASIC016151"/>
</dbReference>
<sequence>MGSKRYVTLAAVISVSADNQYEAERDGLNEIIATPRYLEFLKNYREEAAAIAGTPESPTLAVGSASPRYIEVRKGRIVLESSAQQPQQPSLPSRNGVQAPPDCEKTDYHLQHQHQHQQQQQNGRDSVLRITRDKLLLQQVAAGGYPVPPTVDTTSTSVPSEFPPLPPSPPPPPPPAHQGQGEWESHHSASSSQPSPQHECGNLVRNTSGSMSDSCKNTVSAITRGIGDP</sequence>
<feature type="region of interest" description="Disordered" evidence="1">
    <location>
        <begin position="144"/>
        <end position="229"/>
    </location>
</feature>
<feature type="compositionally biased region" description="Pro residues" evidence="1">
    <location>
        <begin position="161"/>
        <end position="176"/>
    </location>
</feature>
<protein>
    <submittedName>
        <fullName evidence="2">AGAP005231-PA-like protein</fullName>
    </submittedName>
</protein>
<feature type="region of interest" description="Disordered" evidence="1">
    <location>
        <begin position="81"/>
        <end position="125"/>
    </location>
</feature>
<gene>
    <name evidence="2" type="ORF">ZHAS_00016151</name>
</gene>
<feature type="compositionally biased region" description="Low complexity" evidence="1">
    <location>
        <begin position="81"/>
        <end position="93"/>
    </location>
</feature>
<feature type="compositionally biased region" description="Low complexity" evidence="1">
    <location>
        <begin position="188"/>
        <end position="198"/>
    </location>
</feature>
<reference evidence="3" key="2">
    <citation type="submission" date="2020-05" db="UniProtKB">
        <authorList>
            <consortium name="EnsemblMetazoa"/>
        </authorList>
    </citation>
    <scope>IDENTIFICATION</scope>
</reference>
<organism evidence="2">
    <name type="scientific">Anopheles sinensis</name>
    <name type="common">Mosquito</name>
    <dbReference type="NCBI Taxonomy" id="74873"/>
    <lineage>
        <taxon>Eukaryota</taxon>
        <taxon>Metazoa</taxon>
        <taxon>Ecdysozoa</taxon>
        <taxon>Arthropoda</taxon>
        <taxon>Hexapoda</taxon>
        <taxon>Insecta</taxon>
        <taxon>Pterygota</taxon>
        <taxon>Neoptera</taxon>
        <taxon>Endopterygota</taxon>
        <taxon>Diptera</taxon>
        <taxon>Nematocera</taxon>
        <taxon>Culicoidea</taxon>
        <taxon>Culicidae</taxon>
        <taxon>Anophelinae</taxon>
        <taxon>Anopheles</taxon>
    </lineage>
</organism>
<accession>A0A084WCM9</accession>
<evidence type="ECO:0000313" key="4">
    <source>
        <dbReference type="Proteomes" id="UP000030765"/>
    </source>
</evidence>
<name>A0A084WCM9_ANOSI</name>
<evidence type="ECO:0000313" key="3">
    <source>
        <dbReference type="EnsemblMetazoa" id="ASIC016151-PA"/>
    </source>
</evidence>
<dbReference type="VEuPathDB" id="VectorBase:ASIC016151"/>
<proteinExistence type="predicted"/>
<feature type="compositionally biased region" description="Low complexity" evidence="1">
    <location>
        <begin position="150"/>
        <end position="160"/>
    </location>
</feature>
<reference evidence="2 4" key="1">
    <citation type="journal article" date="2014" name="BMC Genomics">
        <title>Genome sequence of Anopheles sinensis provides insight into genetics basis of mosquito competence for malaria parasites.</title>
        <authorList>
            <person name="Zhou D."/>
            <person name="Zhang D."/>
            <person name="Ding G."/>
            <person name="Shi L."/>
            <person name="Hou Q."/>
            <person name="Ye Y."/>
            <person name="Xu Y."/>
            <person name="Zhou H."/>
            <person name="Xiong C."/>
            <person name="Li S."/>
            <person name="Yu J."/>
            <person name="Hong S."/>
            <person name="Yu X."/>
            <person name="Zou P."/>
            <person name="Chen C."/>
            <person name="Chang X."/>
            <person name="Wang W."/>
            <person name="Lv Y."/>
            <person name="Sun Y."/>
            <person name="Ma L."/>
            <person name="Shen B."/>
            <person name="Zhu C."/>
        </authorList>
    </citation>
    <scope>NUCLEOTIDE SEQUENCE [LARGE SCALE GENOMIC DNA]</scope>
</reference>
<evidence type="ECO:0000256" key="1">
    <source>
        <dbReference type="SAM" id="MobiDB-lite"/>
    </source>
</evidence>
<dbReference type="EMBL" id="KE525337">
    <property type="protein sequence ID" value="KFB47973.1"/>
    <property type="molecule type" value="Genomic_DNA"/>
</dbReference>
<dbReference type="EMBL" id="ATLV01022790">
    <property type="status" value="NOT_ANNOTATED_CDS"/>
    <property type="molecule type" value="Genomic_DNA"/>
</dbReference>
<feature type="compositionally biased region" description="Polar residues" evidence="1">
    <location>
        <begin position="204"/>
        <end position="221"/>
    </location>
</feature>
<dbReference type="OMA" id="GEWESHH"/>